<dbReference type="Proteomes" id="UP000464524">
    <property type="component" value="Chromosome"/>
</dbReference>
<name>A0A857JSB0_9ALTE</name>
<protein>
    <recommendedName>
        <fullName evidence="6">Capsule biosynthesis GfcC-like C-terminal domain-containing protein</fullName>
    </recommendedName>
</protein>
<dbReference type="Gene3D" id="3.10.560.10">
    <property type="entry name" value="Outer membrane lipoprotein wza domain like"/>
    <property type="match status" value="1"/>
</dbReference>
<feature type="domain" description="Capsule biosynthesis GfcC-like N-terminal" evidence="3">
    <location>
        <begin position="68"/>
        <end position="164"/>
    </location>
</feature>
<organism evidence="4 5">
    <name type="scientific">Paraglaciecola mesophila</name>
    <dbReference type="NCBI Taxonomy" id="197222"/>
    <lineage>
        <taxon>Bacteria</taxon>
        <taxon>Pseudomonadati</taxon>
        <taxon>Pseudomonadota</taxon>
        <taxon>Gammaproteobacteria</taxon>
        <taxon>Alteromonadales</taxon>
        <taxon>Alteromonadaceae</taxon>
        <taxon>Paraglaciecola</taxon>
    </lineage>
</organism>
<evidence type="ECO:0000256" key="1">
    <source>
        <dbReference type="SAM" id="SignalP"/>
    </source>
</evidence>
<reference evidence="4 5" key="1">
    <citation type="submission" date="2019-12" db="EMBL/GenBank/DDBJ databases">
        <title>Genome sequencing and assembly of endphytes of Porphyra tenera.</title>
        <authorList>
            <person name="Park J.M."/>
            <person name="Shin R."/>
            <person name="Jo S.H."/>
        </authorList>
    </citation>
    <scope>NUCLEOTIDE SEQUENCE [LARGE SCALE GENOMIC DNA]</scope>
    <source>
        <strain evidence="4 5">GPM4</strain>
    </source>
</reference>
<dbReference type="InterPro" id="IPR046459">
    <property type="entry name" value="Caps_syn_GfcC_N"/>
</dbReference>
<dbReference type="EMBL" id="CP047656">
    <property type="protein sequence ID" value="QHJ13444.1"/>
    <property type="molecule type" value="Genomic_DNA"/>
</dbReference>
<accession>A0A857JSB0</accession>
<evidence type="ECO:0000313" key="4">
    <source>
        <dbReference type="EMBL" id="QHJ13444.1"/>
    </source>
</evidence>
<evidence type="ECO:0008006" key="6">
    <source>
        <dbReference type="Google" id="ProtNLM"/>
    </source>
</evidence>
<dbReference type="KEGG" id="pmes:FX988_03705"/>
<feature type="domain" description="Capsule biosynthesis GfcC-like C-terminal" evidence="2">
    <location>
        <begin position="181"/>
        <end position="264"/>
    </location>
</feature>
<evidence type="ECO:0000259" key="3">
    <source>
        <dbReference type="Pfam" id="PF20616"/>
    </source>
</evidence>
<dbReference type="InterPro" id="IPR010425">
    <property type="entry name" value="Caps_synth_GfcC-like_C"/>
</dbReference>
<keyword evidence="5" id="KW-1185">Reference proteome</keyword>
<feature type="chain" id="PRO_5032805277" description="Capsule biosynthesis GfcC-like C-terminal domain-containing protein" evidence="1">
    <location>
        <begin position="22"/>
        <end position="265"/>
    </location>
</feature>
<dbReference type="OrthoDB" id="5814422at2"/>
<evidence type="ECO:0000313" key="5">
    <source>
        <dbReference type="Proteomes" id="UP000464524"/>
    </source>
</evidence>
<evidence type="ECO:0000259" key="2">
    <source>
        <dbReference type="Pfam" id="PF06251"/>
    </source>
</evidence>
<dbReference type="AlphaFoldDB" id="A0A857JSB0"/>
<gene>
    <name evidence="4" type="ORF">FX988_03705</name>
</gene>
<dbReference type="RefSeq" id="WP_160181535.1">
    <property type="nucleotide sequence ID" value="NZ_CP047656.1"/>
</dbReference>
<dbReference type="Pfam" id="PF20616">
    <property type="entry name" value="Caps_syn_GfcC_N"/>
    <property type="match status" value="1"/>
</dbReference>
<sequence>MNKLIKITLLNLCMFTSALHAQVTLTWQNHTQAYPQALRLTEALAPLMRSVKDSSSHTVSGFSNDDISRIYWPAAALYETQESKIAPLKAQRRRLLEKLTRLHQRFANDDRALLSAIDQLTQVVNSWQLGKRSPIKIDLDLARIQPPNNPLLTEGDYTLSAKPRSTQVFITGAVNQTRVVAHQAYQDVSQYVPANIRIDKANQDYVYVIQADGRVIFAPTAYWNKQHQEVMPGSLLFVPFNTSLFHPELAEVNDLVVSLANNRLL</sequence>
<feature type="signal peptide" evidence="1">
    <location>
        <begin position="1"/>
        <end position="21"/>
    </location>
</feature>
<keyword evidence="1" id="KW-0732">Signal</keyword>
<dbReference type="Pfam" id="PF06251">
    <property type="entry name" value="Caps_syn_GfcC_C"/>
    <property type="match status" value="1"/>
</dbReference>
<proteinExistence type="predicted"/>